<keyword evidence="1" id="KW-0472">Membrane</keyword>
<sequence>MDFFAWILIILLFSGSFIGLFYPIIPAILLVWMGVFVGHFFINDLIISWWTWSSLLVITVAIFIADYIASMYFITKYGASLLGKRVATIGLIVGSFIIPPFGIFIVPFTAVFLIEYMQNQSMKQSGKIAAGTLLGFISSTIVKAFLHLLIIIIFLVDALLF</sequence>
<protein>
    <submittedName>
        <fullName evidence="2">DUF456 family protein</fullName>
    </submittedName>
</protein>
<organism evidence="2 3">
    <name type="scientific">Salipaludibacillus agaradhaerens</name>
    <name type="common">Bacillus agaradhaerens</name>
    <dbReference type="NCBI Taxonomy" id="76935"/>
    <lineage>
        <taxon>Bacteria</taxon>
        <taxon>Bacillati</taxon>
        <taxon>Bacillota</taxon>
        <taxon>Bacilli</taxon>
        <taxon>Bacillales</taxon>
        <taxon>Bacillaceae</taxon>
    </lineage>
</organism>
<dbReference type="RefSeq" id="WP_257820577.1">
    <property type="nucleotide sequence ID" value="NZ_JABXYM010000001.1"/>
</dbReference>
<keyword evidence="3" id="KW-1185">Reference proteome</keyword>
<evidence type="ECO:0000313" key="3">
    <source>
        <dbReference type="Proteomes" id="UP001057753"/>
    </source>
</evidence>
<feature type="transmembrane region" description="Helical" evidence="1">
    <location>
        <begin position="86"/>
        <end position="116"/>
    </location>
</feature>
<keyword evidence="1" id="KW-1133">Transmembrane helix</keyword>
<comment type="caution">
    <text evidence="2">The sequence shown here is derived from an EMBL/GenBank/DDBJ whole genome shotgun (WGS) entry which is preliminary data.</text>
</comment>
<feature type="transmembrane region" description="Helical" evidence="1">
    <location>
        <begin position="128"/>
        <end position="156"/>
    </location>
</feature>
<dbReference type="InterPro" id="IPR007403">
    <property type="entry name" value="DUF456"/>
</dbReference>
<gene>
    <name evidence="2" type="ORF">HXA33_04705</name>
</gene>
<evidence type="ECO:0000256" key="1">
    <source>
        <dbReference type="SAM" id="Phobius"/>
    </source>
</evidence>
<dbReference type="AlphaFoldDB" id="A0A9Q4FY73"/>
<reference evidence="2" key="1">
    <citation type="submission" date="2020-06" db="EMBL/GenBank/DDBJ databases">
        <title>Insight into the genomes of haloalkaliphilic bacilli from Kenyan soda lakes.</title>
        <authorList>
            <person name="Mwirichia R."/>
            <person name="Villamizar G.C."/>
            <person name="Poehlein A."/>
            <person name="Mugweru J."/>
            <person name="Kipnyargis A."/>
            <person name="Kiplimo D."/>
            <person name="Orwa P."/>
            <person name="Daniel R."/>
        </authorList>
    </citation>
    <scope>NUCLEOTIDE SEQUENCE</scope>
    <source>
        <strain evidence="2">B1096_S55</strain>
    </source>
</reference>
<dbReference type="EMBL" id="JABXYM010000001">
    <property type="protein sequence ID" value="MCR6095837.1"/>
    <property type="molecule type" value="Genomic_DNA"/>
</dbReference>
<name>A0A9Q4FY73_SALAG</name>
<dbReference type="Proteomes" id="UP001057753">
    <property type="component" value="Unassembled WGS sequence"/>
</dbReference>
<feature type="transmembrane region" description="Helical" evidence="1">
    <location>
        <begin position="49"/>
        <end position="74"/>
    </location>
</feature>
<keyword evidence="1" id="KW-0812">Transmembrane</keyword>
<evidence type="ECO:0000313" key="2">
    <source>
        <dbReference type="EMBL" id="MCR6095837.1"/>
    </source>
</evidence>
<accession>A0A9Q4FY73</accession>
<feature type="transmembrane region" description="Helical" evidence="1">
    <location>
        <begin position="6"/>
        <end position="37"/>
    </location>
</feature>
<dbReference type="Pfam" id="PF04306">
    <property type="entry name" value="DUF456"/>
    <property type="match status" value="1"/>
</dbReference>
<proteinExistence type="predicted"/>
<dbReference type="PANTHER" id="PTHR39165:SF1">
    <property type="entry name" value="DUF456 DOMAIN-CONTAINING PROTEIN"/>
    <property type="match status" value="1"/>
</dbReference>
<dbReference type="PANTHER" id="PTHR39165">
    <property type="entry name" value="IG HYPOTHETICAL 17883"/>
    <property type="match status" value="1"/>
</dbReference>